<dbReference type="RefSeq" id="WP_303417370.1">
    <property type="nucleotide sequence ID" value="NZ_JBBMRA010000016.1"/>
</dbReference>
<dbReference type="EMBL" id="JBBMRA010000016">
    <property type="protein sequence ID" value="MEM5537544.1"/>
    <property type="molecule type" value="Genomic_DNA"/>
</dbReference>
<gene>
    <name evidence="1" type="ORF">WNY58_14235</name>
</gene>
<reference evidence="1 2" key="1">
    <citation type="submission" date="2024-03" db="EMBL/GenBank/DDBJ databases">
        <title>Community enrichment and isolation of bacterial strains for fucoidan degradation.</title>
        <authorList>
            <person name="Sichert A."/>
        </authorList>
    </citation>
    <scope>NUCLEOTIDE SEQUENCE [LARGE SCALE GENOMIC DNA]</scope>
    <source>
        <strain evidence="1 2">AS76</strain>
    </source>
</reference>
<keyword evidence="2" id="KW-1185">Reference proteome</keyword>
<sequence>MKPDTTEAMQTLIKQIRETIPFDMPVALMCNGPCTGCAKKLLDYLDMELLDKEKNLKEGEIPNLGDIDKLAKTAKKIYRSLQKNGLVD</sequence>
<organism evidence="1 2">
    <name type="scientific">Neptuniibacter pectenicola</name>
    <dbReference type="NCBI Taxonomy" id="1806669"/>
    <lineage>
        <taxon>Bacteria</taxon>
        <taxon>Pseudomonadati</taxon>
        <taxon>Pseudomonadota</taxon>
        <taxon>Gammaproteobacteria</taxon>
        <taxon>Oceanospirillales</taxon>
        <taxon>Oceanospirillaceae</taxon>
        <taxon>Neptuniibacter</taxon>
    </lineage>
</organism>
<dbReference type="Proteomes" id="UP001449225">
    <property type="component" value="Unassembled WGS sequence"/>
</dbReference>
<protein>
    <recommendedName>
        <fullName evidence="3">BFD-like [2Fe-2S] binding domain-containing protein</fullName>
    </recommendedName>
</protein>
<name>A0ABU9TWB6_9GAMM</name>
<comment type="caution">
    <text evidence="1">The sequence shown here is derived from an EMBL/GenBank/DDBJ whole genome shotgun (WGS) entry which is preliminary data.</text>
</comment>
<evidence type="ECO:0008006" key="3">
    <source>
        <dbReference type="Google" id="ProtNLM"/>
    </source>
</evidence>
<proteinExistence type="predicted"/>
<accession>A0ABU9TWB6</accession>
<evidence type="ECO:0000313" key="1">
    <source>
        <dbReference type="EMBL" id="MEM5537544.1"/>
    </source>
</evidence>
<evidence type="ECO:0000313" key="2">
    <source>
        <dbReference type="Proteomes" id="UP001449225"/>
    </source>
</evidence>